<comment type="caution">
    <text evidence="7">The sequence shown here is derived from an EMBL/GenBank/DDBJ whole genome shotgun (WGS) entry which is preliminary data.</text>
</comment>
<dbReference type="AlphaFoldDB" id="A0A4T0URI4"/>
<evidence type="ECO:0000259" key="6">
    <source>
        <dbReference type="PROSITE" id="PS50885"/>
    </source>
</evidence>
<evidence type="ECO:0000313" key="8">
    <source>
        <dbReference type="Proteomes" id="UP000308891"/>
    </source>
</evidence>
<proteinExistence type="inferred from homology"/>
<dbReference type="PANTHER" id="PTHR32089">
    <property type="entry name" value="METHYL-ACCEPTING CHEMOTAXIS PROTEIN MCPB"/>
    <property type="match status" value="1"/>
</dbReference>
<protein>
    <submittedName>
        <fullName evidence="7">Methyl-accepting chemotaxis protein</fullName>
    </submittedName>
</protein>
<comment type="similarity">
    <text evidence="2">Belongs to the methyl-accepting chemotaxis (MCP) protein family.</text>
</comment>
<keyword evidence="4" id="KW-1133">Transmembrane helix</keyword>
<dbReference type="GO" id="GO:0006935">
    <property type="term" value="P:chemotaxis"/>
    <property type="evidence" value="ECO:0007669"/>
    <property type="project" value="InterPro"/>
</dbReference>
<dbReference type="InterPro" id="IPR003660">
    <property type="entry name" value="HAMP_dom"/>
</dbReference>
<dbReference type="PRINTS" id="PR00260">
    <property type="entry name" value="CHEMTRNSDUCR"/>
</dbReference>
<evidence type="ECO:0000256" key="4">
    <source>
        <dbReference type="SAM" id="Phobius"/>
    </source>
</evidence>
<dbReference type="PANTHER" id="PTHR32089:SF112">
    <property type="entry name" value="LYSOZYME-LIKE PROTEIN-RELATED"/>
    <property type="match status" value="1"/>
</dbReference>
<feature type="domain" description="HAMP" evidence="6">
    <location>
        <begin position="94"/>
        <end position="148"/>
    </location>
</feature>
<sequence length="597" mass="65308">MQFWMRAYEWVERTFWFTLGRKLCSFFFVSLFQLAMVAYLYFALEDIRALVGSGLSGDARAGALALIERTQWLSLATWLLCFVLTAFMVWYLRYLIVRPLRMIIGIFRQIAAGEGDLSGSIPATTYDEIRELSDAHNQFLHKMREIIGKVQATTIRIAVDSVRTRNNLGASLAVAREQDALTAEVQSVSAQNAVGIEQVSGQTMAISTTTQDNLAVARASYQELCEVAQRIGEINGQVGRFSETVGSLNERSQTILQVVTLIKDISDQTNLLALNAAIEAARAGESGRGFAVVADEVRKLAEKVRVATEDISGNIDGMLNLVGRTLDETRLISQDTVNAREAVDKASSHFGKMVGDFEGATRSLAEIAVTMERFSVANTQVNHNVMTVHALSEDVSRQLGESTQVSRQLSGAAEDVQALVSRFVLGEGALDALVGAGKALRQTLEARLALWRTAGVAIDDRQYRPIAGTNPVKYHTAYDAQIERELQGLLDALLAGHRGACYCLLVDANGYAPTHNAAFSRPPSGDAALDLVHSRDKRIFGDEVGLRSARNEAPLLMQTYARDTGEVLSELALPVRVAGRHWGALRIGFDPQRLLGD</sequence>
<feature type="transmembrane region" description="Helical" evidence="4">
    <location>
        <begin position="72"/>
        <end position="92"/>
    </location>
</feature>
<dbReference type="Pfam" id="PF00672">
    <property type="entry name" value="HAMP"/>
    <property type="match status" value="1"/>
</dbReference>
<dbReference type="Pfam" id="PF00015">
    <property type="entry name" value="MCPsignal"/>
    <property type="match status" value="1"/>
</dbReference>
<dbReference type="CDD" id="cd06225">
    <property type="entry name" value="HAMP"/>
    <property type="match status" value="1"/>
</dbReference>
<dbReference type="PROSITE" id="PS50885">
    <property type="entry name" value="HAMP"/>
    <property type="match status" value="1"/>
</dbReference>
<evidence type="ECO:0000313" key="7">
    <source>
        <dbReference type="EMBL" id="TIC81442.1"/>
    </source>
</evidence>
<dbReference type="GO" id="GO:0016020">
    <property type="term" value="C:membrane"/>
    <property type="evidence" value="ECO:0007669"/>
    <property type="project" value="InterPro"/>
</dbReference>
<dbReference type="SUPFAM" id="SSF58104">
    <property type="entry name" value="Methyl-accepting chemotaxis protein (MCP) signaling domain"/>
    <property type="match status" value="1"/>
</dbReference>
<keyword evidence="8" id="KW-1185">Reference proteome</keyword>
<dbReference type="OrthoDB" id="2489132at2"/>
<dbReference type="RefSeq" id="WP_136553995.1">
    <property type="nucleotide sequence ID" value="NZ_STGJ01000011.1"/>
</dbReference>
<feature type="domain" description="Methyl-accepting transducer" evidence="5">
    <location>
        <begin position="175"/>
        <end position="389"/>
    </location>
</feature>
<evidence type="ECO:0000259" key="5">
    <source>
        <dbReference type="PROSITE" id="PS50111"/>
    </source>
</evidence>
<organism evidence="7 8">
    <name type="scientific">Crenobacter intestini</name>
    <dbReference type="NCBI Taxonomy" id="2563443"/>
    <lineage>
        <taxon>Bacteria</taxon>
        <taxon>Pseudomonadati</taxon>
        <taxon>Pseudomonadota</taxon>
        <taxon>Betaproteobacteria</taxon>
        <taxon>Neisseriales</taxon>
        <taxon>Neisseriaceae</taxon>
        <taxon>Crenobacter</taxon>
    </lineage>
</organism>
<feature type="transmembrane region" description="Helical" evidence="4">
    <location>
        <begin position="23"/>
        <end position="44"/>
    </location>
</feature>
<accession>A0A4T0URI4</accession>
<keyword evidence="4" id="KW-0812">Transmembrane</keyword>
<evidence type="ECO:0000256" key="1">
    <source>
        <dbReference type="ARBA" id="ARBA00023224"/>
    </source>
</evidence>
<evidence type="ECO:0000256" key="3">
    <source>
        <dbReference type="PROSITE-ProRule" id="PRU00284"/>
    </source>
</evidence>
<dbReference type="Gene3D" id="1.10.287.950">
    <property type="entry name" value="Methyl-accepting chemotaxis protein"/>
    <property type="match status" value="1"/>
</dbReference>
<dbReference type="Proteomes" id="UP000308891">
    <property type="component" value="Unassembled WGS sequence"/>
</dbReference>
<dbReference type="InterPro" id="IPR004090">
    <property type="entry name" value="Chemotax_Me-accpt_rcpt"/>
</dbReference>
<dbReference type="SMART" id="SM00304">
    <property type="entry name" value="HAMP"/>
    <property type="match status" value="1"/>
</dbReference>
<dbReference type="GO" id="GO:0007165">
    <property type="term" value="P:signal transduction"/>
    <property type="evidence" value="ECO:0007669"/>
    <property type="project" value="UniProtKB-KW"/>
</dbReference>
<dbReference type="GO" id="GO:0004888">
    <property type="term" value="F:transmembrane signaling receptor activity"/>
    <property type="evidence" value="ECO:0007669"/>
    <property type="project" value="InterPro"/>
</dbReference>
<dbReference type="EMBL" id="STGJ01000011">
    <property type="protein sequence ID" value="TIC81442.1"/>
    <property type="molecule type" value="Genomic_DNA"/>
</dbReference>
<dbReference type="PROSITE" id="PS50111">
    <property type="entry name" value="CHEMOTAXIS_TRANSDUC_2"/>
    <property type="match status" value="1"/>
</dbReference>
<keyword evidence="1 3" id="KW-0807">Transducer</keyword>
<gene>
    <name evidence="7" type="ORF">E5K04_11025</name>
</gene>
<keyword evidence="4" id="KW-0472">Membrane</keyword>
<evidence type="ECO:0000256" key="2">
    <source>
        <dbReference type="ARBA" id="ARBA00029447"/>
    </source>
</evidence>
<dbReference type="SMART" id="SM00283">
    <property type="entry name" value="MA"/>
    <property type="match status" value="1"/>
</dbReference>
<dbReference type="InterPro" id="IPR004089">
    <property type="entry name" value="MCPsignal_dom"/>
</dbReference>
<reference evidence="7 8" key="1">
    <citation type="submission" date="2019-04" db="EMBL/GenBank/DDBJ databases">
        <title>Crenobacter sp. nov.</title>
        <authorList>
            <person name="Shi S."/>
        </authorList>
    </citation>
    <scope>NUCLEOTIDE SEQUENCE [LARGE SCALE GENOMIC DNA]</scope>
    <source>
        <strain evidence="7 8">GY 70310</strain>
    </source>
</reference>
<name>A0A4T0URI4_9NEIS</name>